<dbReference type="EC" id="5.6.2.4" evidence="7"/>
<dbReference type="GO" id="GO:0000725">
    <property type="term" value="P:recombinational repair"/>
    <property type="evidence" value="ECO:0007669"/>
    <property type="project" value="TreeGrafter"/>
</dbReference>
<dbReference type="Pfam" id="PF13361">
    <property type="entry name" value="UvrD_C"/>
    <property type="match status" value="1"/>
</dbReference>
<dbReference type="PANTHER" id="PTHR11070:SF2">
    <property type="entry name" value="ATP-DEPENDENT DNA HELICASE SRS2"/>
    <property type="match status" value="1"/>
</dbReference>
<reference evidence="12 13" key="1">
    <citation type="submission" date="2016-10" db="EMBL/GenBank/DDBJ databases">
        <title>Paenibacillus species isolates.</title>
        <authorList>
            <person name="Beno S.M."/>
        </authorList>
    </citation>
    <scope>NUCLEOTIDE SEQUENCE [LARGE SCALE GENOMIC DNA]</scope>
    <source>
        <strain evidence="12 13">FSL H7-0918</strain>
    </source>
</reference>
<dbReference type="CDD" id="cd17932">
    <property type="entry name" value="DEXQc_UvrD"/>
    <property type="match status" value="1"/>
</dbReference>
<comment type="caution">
    <text evidence="12">The sequence shown here is derived from an EMBL/GenBank/DDBJ whole genome shotgun (WGS) entry which is preliminary data.</text>
</comment>
<evidence type="ECO:0000256" key="6">
    <source>
        <dbReference type="ARBA" id="ARBA00034617"/>
    </source>
</evidence>
<dbReference type="Pfam" id="PF00580">
    <property type="entry name" value="UvrD-helicase"/>
    <property type="match status" value="1"/>
</dbReference>
<dbReference type="PROSITE" id="PS51217">
    <property type="entry name" value="UVRD_HELICASE_CTER"/>
    <property type="match status" value="1"/>
</dbReference>
<dbReference type="GO" id="GO:0043138">
    <property type="term" value="F:3'-5' DNA helicase activity"/>
    <property type="evidence" value="ECO:0007669"/>
    <property type="project" value="UniProtKB-EC"/>
</dbReference>
<name>A0AB36JD36_9BACL</name>
<keyword evidence="2 9" id="KW-0378">Hydrolase</keyword>
<dbReference type="InterPro" id="IPR014017">
    <property type="entry name" value="DNA_helicase_UvrD-like_C"/>
</dbReference>
<evidence type="ECO:0000259" key="11">
    <source>
        <dbReference type="PROSITE" id="PS51217"/>
    </source>
</evidence>
<evidence type="ECO:0000259" key="10">
    <source>
        <dbReference type="PROSITE" id="PS51198"/>
    </source>
</evidence>
<evidence type="ECO:0000256" key="2">
    <source>
        <dbReference type="ARBA" id="ARBA00022801"/>
    </source>
</evidence>
<evidence type="ECO:0000256" key="8">
    <source>
        <dbReference type="ARBA" id="ARBA00048988"/>
    </source>
</evidence>
<keyword evidence="1 9" id="KW-0547">Nucleotide-binding</keyword>
<dbReference type="PANTHER" id="PTHR11070">
    <property type="entry name" value="UVRD / RECB / PCRA DNA HELICASE FAMILY MEMBER"/>
    <property type="match status" value="1"/>
</dbReference>
<proteinExistence type="predicted"/>
<dbReference type="AlphaFoldDB" id="A0AB36JD36"/>
<keyword evidence="4 9" id="KW-0067">ATP-binding</keyword>
<dbReference type="PROSITE" id="PS51198">
    <property type="entry name" value="UVRD_HELICASE_ATP_BIND"/>
    <property type="match status" value="1"/>
</dbReference>
<evidence type="ECO:0000256" key="5">
    <source>
        <dbReference type="ARBA" id="ARBA00023235"/>
    </source>
</evidence>
<dbReference type="InterPro" id="IPR027417">
    <property type="entry name" value="P-loop_NTPase"/>
</dbReference>
<accession>A0AB36JD36</accession>
<evidence type="ECO:0000256" key="4">
    <source>
        <dbReference type="ARBA" id="ARBA00022840"/>
    </source>
</evidence>
<gene>
    <name evidence="12" type="ORF">BSK47_20145</name>
</gene>
<protein>
    <recommendedName>
        <fullName evidence="7">DNA 3'-5' helicase</fullName>
        <ecNumber evidence="7">5.6.2.4</ecNumber>
    </recommendedName>
</protein>
<organism evidence="12 13">
    <name type="scientific">Paenibacillus odorifer</name>
    <dbReference type="NCBI Taxonomy" id="189426"/>
    <lineage>
        <taxon>Bacteria</taxon>
        <taxon>Bacillati</taxon>
        <taxon>Bacillota</taxon>
        <taxon>Bacilli</taxon>
        <taxon>Bacillales</taxon>
        <taxon>Paenibacillaceae</taxon>
        <taxon>Paenibacillus</taxon>
    </lineage>
</organism>
<feature type="domain" description="UvrD-like helicase ATP-binding" evidence="10">
    <location>
        <begin position="12"/>
        <end position="341"/>
    </location>
</feature>
<feature type="domain" description="UvrD-like helicase C-terminal" evidence="11">
    <location>
        <begin position="342"/>
        <end position="631"/>
    </location>
</feature>
<evidence type="ECO:0000256" key="9">
    <source>
        <dbReference type="PROSITE-ProRule" id="PRU00560"/>
    </source>
</evidence>
<dbReference type="Gene3D" id="3.40.50.300">
    <property type="entry name" value="P-loop containing nucleotide triphosphate hydrolases"/>
    <property type="match status" value="3"/>
</dbReference>
<evidence type="ECO:0000256" key="7">
    <source>
        <dbReference type="ARBA" id="ARBA00034808"/>
    </source>
</evidence>
<dbReference type="Proteomes" id="UP000187323">
    <property type="component" value="Unassembled WGS sequence"/>
</dbReference>
<feature type="binding site" evidence="9">
    <location>
        <begin position="33"/>
        <end position="40"/>
    </location>
    <ligand>
        <name>ATP</name>
        <dbReference type="ChEBI" id="CHEBI:30616"/>
    </ligand>
</feature>
<comment type="catalytic activity">
    <reaction evidence="6">
        <text>Couples ATP hydrolysis with the unwinding of duplex DNA by translocating in the 3'-5' direction.</text>
        <dbReference type="EC" id="5.6.2.4"/>
    </reaction>
</comment>
<dbReference type="GO" id="GO:0003677">
    <property type="term" value="F:DNA binding"/>
    <property type="evidence" value="ECO:0007669"/>
    <property type="project" value="InterPro"/>
</dbReference>
<evidence type="ECO:0000313" key="13">
    <source>
        <dbReference type="Proteomes" id="UP000187323"/>
    </source>
</evidence>
<sequence>MATNKRGGIELSEEQLCIVDHVLGSDNITVVSAGAGSGKTRVMVATVLHLVDTFRQTTSIDDFALITFTNKATDEMRMRLEEGVDHLVRLSESTGNETERNFWLKQKERLSSTFIGTIHSFCSMMLRTFGYQENVPHESEILIARRHLLAALDETMNYAVTDPVMQVLFRSDLIPWAIHEMRGKVEEWYERIRGNGRQIEVIYQETLNQPHDEGRPYRVAVATILLHLDQNYRKVKDSLGGLDSNDLLHKAASMMKSQGDIIAPLLGSRFQYLFVDEFQDTDRLQKAIVDQLINHLKHVLVVGDRKQAIYGFRGADDSIIKQMADEHKVPMLSLNASRRPTKPLNEAQAALFRNMGSRYSVMQEVLITPAEAHVPNDKLVPFEYNHVFSKDRTEWVKESVDKVKEYLQESIDVPREGERPVQYKDMCVLFRSNQQLIEYEEQFSKLAPEIPLVTDISGGFFRKREIVNCYYMLQAIVKYRDDVSLDLALGTPFLPFRAPVHIYRQTDSDSPLCDWLEHTPECAEWLKGIRDFRRRIKIDLVPHLLTQMYEFTRIREYYALQNNAQAIANLEKLIMWSREQMNAEALTLQQFFERFQNALLTGQTMDEADVGDEDTTGKNAVRFSTVHAAKGLEFPIVIIPGIQRPLLNDDQQPIFFDIEEDNWGLDLCLPGRKGASHRYQEWIEKYKANHLEEEARIFYVAVTRAQQVVCLISGGEKLKVNIVDSDKWSWKDEVLSASSELSRLGTDRVRLPQI</sequence>
<dbReference type="EMBL" id="MPTO01000019">
    <property type="protein sequence ID" value="OME16632.1"/>
    <property type="molecule type" value="Genomic_DNA"/>
</dbReference>
<dbReference type="InterPro" id="IPR014016">
    <property type="entry name" value="UvrD-like_ATP-bd"/>
</dbReference>
<evidence type="ECO:0000313" key="12">
    <source>
        <dbReference type="EMBL" id="OME16632.1"/>
    </source>
</evidence>
<dbReference type="InterPro" id="IPR000212">
    <property type="entry name" value="DNA_helicase_UvrD/REP"/>
</dbReference>
<evidence type="ECO:0000256" key="1">
    <source>
        <dbReference type="ARBA" id="ARBA00022741"/>
    </source>
</evidence>
<evidence type="ECO:0000256" key="3">
    <source>
        <dbReference type="ARBA" id="ARBA00022806"/>
    </source>
</evidence>
<comment type="catalytic activity">
    <reaction evidence="8">
        <text>ATP + H2O = ADP + phosphate + H(+)</text>
        <dbReference type="Rhea" id="RHEA:13065"/>
        <dbReference type="ChEBI" id="CHEBI:15377"/>
        <dbReference type="ChEBI" id="CHEBI:15378"/>
        <dbReference type="ChEBI" id="CHEBI:30616"/>
        <dbReference type="ChEBI" id="CHEBI:43474"/>
        <dbReference type="ChEBI" id="CHEBI:456216"/>
        <dbReference type="EC" id="5.6.2.4"/>
    </reaction>
</comment>
<keyword evidence="5" id="KW-0413">Isomerase</keyword>
<keyword evidence="3 9" id="KW-0347">Helicase</keyword>
<dbReference type="Gene3D" id="1.10.486.10">
    <property type="entry name" value="PCRA, domain 4"/>
    <property type="match status" value="1"/>
</dbReference>
<dbReference type="SUPFAM" id="SSF52540">
    <property type="entry name" value="P-loop containing nucleoside triphosphate hydrolases"/>
    <property type="match status" value="1"/>
</dbReference>
<dbReference type="GO" id="GO:0005524">
    <property type="term" value="F:ATP binding"/>
    <property type="evidence" value="ECO:0007669"/>
    <property type="project" value="UniProtKB-UniRule"/>
</dbReference>
<dbReference type="GO" id="GO:0016787">
    <property type="term" value="F:hydrolase activity"/>
    <property type="evidence" value="ECO:0007669"/>
    <property type="project" value="UniProtKB-UniRule"/>
</dbReference>